<feature type="domain" description="Histidine kinase/HSP90-like ATPase" evidence="6">
    <location>
        <begin position="279"/>
        <end position="375"/>
    </location>
</feature>
<reference evidence="8" key="2">
    <citation type="submission" date="2020-09" db="EMBL/GenBank/DDBJ databases">
        <authorList>
            <person name="Sun Q."/>
            <person name="Ohkuma M."/>
        </authorList>
    </citation>
    <scope>NUCLEOTIDE SEQUENCE</scope>
    <source>
        <strain evidence="8">JCM 3091</strain>
    </source>
</reference>
<name>A0A8J3BLA8_9ACTN</name>
<comment type="caution">
    <text evidence="8">The sequence shown here is derived from an EMBL/GenBank/DDBJ whole genome shotgun (WGS) entry which is preliminary data.</text>
</comment>
<feature type="transmembrane region" description="Helical" evidence="5">
    <location>
        <begin position="101"/>
        <end position="121"/>
    </location>
</feature>
<evidence type="ECO:0000256" key="4">
    <source>
        <dbReference type="SAM" id="MobiDB-lite"/>
    </source>
</evidence>
<dbReference type="NCBIfam" id="NF047322">
    <property type="entry name" value="HK_morpho_MacS"/>
    <property type="match status" value="1"/>
</dbReference>
<dbReference type="PANTHER" id="PTHR24421">
    <property type="entry name" value="NITRATE/NITRITE SENSOR PROTEIN NARX-RELATED"/>
    <property type="match status" value="1"/>
</dbReference>
<feature type="region of interest" description="Disordered" evidence="4">
    <location>
        <begin position="357"/>
        <end position="378"/>
    </location>
</feature>
<dbReference type="AlphaFoldDB" id="A0A8J3BLA8"/>
<dbReference type="EMBL" id="BMQC01000002">
    <property type="protein sequence ID" value="GGK17327.1"/>
    <property type="molecule type" value="Genomic_DNA"/>
</dbReference>
<evidence type="ECO:0000256" key="1">
    <source>
        <dbReference type="ARBA" id="ARBA00022679"/>
    </source>
</evidence>
<feature type="transmembrane region" description="Helical" evidence="5">
    <location>
        <begin position="14"/>
        <end position="34"/>
    </location>
</feature>
<sequence>MRLTPTHPDGLREALWRAVAVFRACAWVYVAYLTAANSAGYQHPGYAWLALAVMAGWTAATTWAYARPALRRWPLLAADLALTAGVELSTVWVVGSDPLRHHLSTLAPAWIGGAVLAWAVAGGRRRGVAAALLLGAVEVVVRGSAGQSAATGIILMLLAGLSTGHVAGLAADVERRLREASRREAAAAERERLARGIHDSVLQVLAMVARRGARLDGEAGELARLAGEQEAALRALVGAAPPGEEGDEVDLRPLVRAHEGRSVSVAAPAAPVPLPGAAARELARAVGAALANVSRHGGPATRAWVLVEDEPASVTVTVRDDGPGIVPGRLDEAAAAGRLGVAQSILGRLADLGGTAEIRSEPDEGTEVELRLPRTLRS</sequence>
<dbReference type="Pfam" id="PF02518">
    <property type="entry name" value="HATPase_c"/>
    <property type="match status" value="1"/>
</dbReference>
<feature type="transmembrane region" description="Helical" evidence="5">
    <location>
        <begin position="128"/>
        <end position="145"/>
    </location>
</feature>
<accession>A0A8J3BLA8</accession>
<dbReference type="InterPro" id="IPR036890">
    <property type="entry name" value="HATPase_C_sf"/>
</dbReference>
<dbReference type="GO" id="GO:0016301">
    <property type="term" value="F:kinase activity"/>
    <property type="evidence" value="ECO:0007669"/>
    <property type="project" value="UniProtKB-KW"/>
</dbReference>
<keyword evidence="9" id="KW-1185">Reference proteome</keyword>
<keyword evidence="5" id="KW-0472">Membrane</keyword>
<dbReference type="InterPro" id="IPR003594">
    <property type="entry name" value="HATPase_dom"/>
</dbReference>
<dbReference type="InterPro" id="IPR050482">
    <property type="entry name" value="Sensor_HK_TwoCompSys"/>
</dbReference>
<reference evidence="8" key="1">
    <citation type="journal article" date="2014" name="Int. J. Syst. Evol. Microbiol.">
        <title>Complete genome sequence of Corynebacterium casei LMG S-19264T (=DSM 44701T), isolated from a smear-ripened cheese.</title>
        <authorList>
            <consortium name="US DOE Joint Genome Institute (JGI-PGF)"/>
            <person name="Walter F."/>
            <person name="Albersmeier A."/>
            <person name="Kalinowski J."/>
            <person name="Ruckert C."/>
        </authorList>
    </citation>
    <scope>NUCLEOTIDE SEQUENCE</scope>
    <source>
        <strain evidence="8">JCM 3091</strain>
    </source>
</reference>
<keyword evidence="3" id="KW-0902">Two-component regulatory system</keyword>
<proteinExistence type="predicted"/>
<dbReference type="Proteomes" id="UP000662200">
    <property type="component" value="Unassembled WGS sequence"/>
</dbReference>
<feature type="transmembrane region" description="Helical" evidence="5">
    <location>
        <begin position="73"/>
        <end position="95"/>
    </location>
</feature>
<keyword evidence="1" id="KW-0808">Transferase</keyword>
<gene>
    <name evidence="8" type="ORF">GCM10010124_07320</name>
</gene>
<evidence type="ECO:0000259" key="7">
    <source>
        <dbReference type="Pfam" id="PF19354"/>
    </source>
</evidence>
<evidence type="ECO:0000259" key="6">
    <source>
        <dbReference type="Pfam" id="PF02518"/>
    </source>
</evidence>
<evidence type="ECO:0000256" key="2">
    <source>
        <dbReference type="ARBA" id="ARBA00022777"/>
    </source>
</evidence>
<protein>
    <submittedName>
        <fullName evidence="8">Histidine kinase</fullName>
    </submittedName>
</protein>
<organism evidence="8 9">
    <name type="scientific">Pilimelia terevasa</name>
    <dbReference type="NCBI Taxonomy" id="53372"/>
    <lineage>
        <taxon>Bacteria</taxon>
        <taxon>Bacillati</taxon>
        <taxon>Actinomycetota</taxon>
        <taxon>Actinomycetes</taxon>
        <taxon>Micromonosporales</taxon>
        <taxon>Micromonosporaceae</taxon>
        <taxon>Pilimelia</taxon>
    </lineage>
</organism>
<keyword evidence="5" id="KW-1133">Transmembrane helix</keyword>
<dbReference type="CDD" id="cd16917">
    <property type="entry name" value="HATPase_UhpB-NarQ-NarX-like"/>
    <property type="match status" value="1"/>
</dbReference>
<dbReference type="Gene3D" id="3.30.565.10">
    <property type="entry name" value="Histidine kinase-like ATPase, C-terminal domain"/>
    <property type="match status" value="1"/>
</dbReference>
<feature type="transmembrane region" description="Helical" evidence="5">
    <location>
        <begin position="151"/>
        <end position="173"/>
    </location>
</feature>
<feature type="transmembrane region" description="Helical" evidence="5">
    <location>
        <begin position="46"/>
        <end position="66"/>
    </location>
</feature>
<keyword evidence="5" id="KW-0812">Transmembrane</keyword>
<dbReference type="Pfam" id="PF19354">
    <property type="entry name" value="DUF5931"/>
    <property type="match status" value="1"/>
</dbReference>
<dbReference type="SUPFAM" id="SSF55874">
    <property type="entry name" value="ATPase domain of HSP90 chaperone/DNA topoisomerase II/histidine kinase"/>
    <property type="match status" value="1"/>
</dbReference>
<evidence type="ECO:0000313" key="8">
    <source>
        <dbReference type="EMBL" id="GGK17327.1"/>
    </source>
</evidence>
<feature type="domain" description="DUF5931" evidence="7">
    <location>
        <begin position="13"/>
        <end position="177"/>
    </location>
</feature>
<feature type="compositionally biased region" description="Basic and acidic residues" evidence="4">
    <location>
        <begin position="358"/>
        <end position="372"/>
    </location>
</feature>
<dbReference type="GO" id="GO:0000160">
    <property type="term" value="P:phosphorelay signal transduction system"/>
    <property type="evidence" value="ECO:0007669"/>
    <property type="project" value="UniProtKB-KW"/>
</dbReference>
<evidence type="ECO:0000256" key="5">
    <source>
        <dbReference type="SAM" id="Phobius"/>
    </source>
</evidence>
<dbReference type="PANTHER" id="PTHR24421:SF61">
    <property type="entry name" value="OXYGEN SENSOR HISTIDINE KINASE NREB"/>
    <property type="match status" value="1"/>
</dbReference>
<evidence type="ECO:0000313" key="9">
    <source>
        <dbReference type="Proteomes" id="UP000662200"/>
    </source>
</evidence>
<dbReference type="RefSeq" id="WP_189112738.1">
    <property type="nucleotide sequence ID" value="NZ_BMQC01000002.1"/>
</dbReference>
<evidence type="ECO:0000256" key="3">
    <source>
        <dbReference type="ARBA" id="ARBA00023012"/>
    </source>
</evidence>
<dbReference type="InterPro" id="IPR045975">
    <property type="entry name" value="DUF5931"/>
</dbReference>
<keyword evidence="2 8" id="KW-0418">Kinase</keyword>